<evidence type="ECO:0000259" key="4">
    <source>
        <dbReference type="PROSITE" id="PS50071"/>
    </source>
</evidence>
<reference evidence="5" key="1">
    <citation type="journal article" date="2023" name="Science">
        <title>Genome structures resolve the early diversification of teleost fishes.</title>
        <authorList>
            <person name="Parey E."/>
            <person name="Louis A."/>
            <person name="Montfort J."/>
            <person name="Bouchez O."/>
            <person name="Roques C."/>
            <person name="Iampietro C."/>
            <person name="Lluch J."/>
            <person name="Castinel A."/>
            <person name="Donnadieu C."/>
            <person name="Desvignes T."/>
            <person name="Floi Bucao C."/>
            <person name="Jouanno E."/>
            <person name="Wen M."/>
            <person name="Mejri S."/>
            <person name="Dirks R."/>
            <person name="Jansen H."/>
            <person name="Henkel C."/>
            <person name="Chen W.J."/>
            <person name="Zahm M."/>
            <person name="Cabau C."/>
            <person name="Klopp C."/>
            <person name="Thompson A.W."/>
            <person name="Robinson-Rechavi M."/>
            <person name="Braasch I."/>
            <person name="Lecointre G."/>
            <person name="Bobe J."/>
            <person name="Postlethwait J.H."/>
            <person name="Berthelot C."/>
            <person name="Roest Crollius H."/>
            <person name="Guiguen Y."/>
        </authorList>
    </citation>
    <scope>NUCLEOTIDE SEQUENCE</scope>
    <source>
        <strain evidence="5">NC1722</strain>
    </source>
</reference>
<evidence type="ECO:0000313" key="6">
    <source>
        <dbReference type="Proteomes" id="UP001221898"/>
    </source>
</evidence>
<dbReference type="CDD" id="cd00086">
    <property type="entry name" value="homeodomain"/>
    <property type="match status" value="1"/>
</dbReference>
<dbReference type="GO" id="GO:0048812">
    <property type="term" value="P:neuron projection morphogenesis"/>
    <property type="evidence" value="ECO:0007669"/>
    <property type="project" value="TreeGrafter"/>
</dbReference>
<dbReference type="EMBL" id="JAINUG010000237">
    <property type="protein sequence ID" value="KAJ8386016.1"/>
    <property type="molecule type" value="Genomic_DNA"/>
</dbReference>
<dbReference type="PROSITE" id="PS50071">
    <property type="entry name" value="HOMEOBOX_2"/>
    <property type="match status" value="1"/>
</dbReference>
<gene>
    <name evidence="5" type="ORF">AAFF_G00178370</name>
</gene>
<evidence type="ECO:0000313" key="5">
    <source>
        <dbReference type="EMBL" id="KAJ8386016.1"/>
    </source>
</evidence>
<dbReference type="GO" id="GO:0005634">
    <property type="term" value="C:nucleus"/>
    <property type="evidence" value="ECO:0007669"/>
    <property type="project" value="UniProtKB-SubCell"/>
</dbReference>
<dbReference type="InterPro" id="IPR001356">
    <property type="entry name" value="HD"/>
</dbReference>
<dbReference type="GO" id="GO:0021520">
    <property type="term" value="P:spinal cord motor neuron cell fate specification"/>
    <property type="evidence" value="ECO:0007669"/>
    <property type="project" value="InterPro"/>
</dbReference>
<dbReference type="InterPro" id="IPR042768">
    <property type="entry name" value="MNX1/Ceh-12"/>
</dbReference>
<feature type="DNA-binding region" description="Homeobox" evidence="1">
    <location>
        <begin position="140"/>
        <end position="199"/>
    </location>
</feature>
<keyword evidence="1 2" id="KW-0539">Nucleus</keyword>
<evidence type="ECO:0000256" key="1">
    <source>
        <dbReference type="PROSITE-ProRule" id="PRU00108"/>
    </source>
</evidence>
<feature type="compositionally biased region" description="Basic and acidic residues" evidence="3">
    <location>
        <begin position="64"/>
        <end position="76"/>
    </location>
</feature>
<dbReference type="Pfam" id="PF00046">
    <property type="entry name" value="Homeodomain"/>
    <property type="match status" value="1"/>
</dbReference>
<feature type="domain" description="Homeobox" evidence="4">
    <location>
        <begin position="138"/>
        <end position="198"/>
    </location>
</feature>
<feature type="compositionally biased region" description="Polar residues" evidence="3">
    <location>
        <begin position="94"/>
        <end position="104"/>
    </location>
</feature>
<evidence type="ECO:0000256" key="3">
    <source>
        <dbReference type="SAM" id="MobiDB-lite"/>
    </source>
</evidence>
<accession>A0AAD7RND0</accession>
<comment type="caution">
    <text evidence="5">The sequence shown here is derived from an EMBL/GenBank/DDBJ whole genome shotgun (WGS) entry which is preliminary data.</text>
</comment>
<protein>
    <recommendedName>
        <fullName evidence="4">Homeobox domain-containing protein</fullName>
    </recommendedName>
</protein>
<dbReference type="AlphaFoldDB" id="A0AAD7RND0"/>
<keyword evidence="1 2" id="KW-0371">Homeobox</keyword>
<keyword evidence="6" id="KW-1185">Reference proteome</keyword>
<dbReference type="InterPro" id="IPR009057">
    <property type="entry name" value="Homeodomain-like_sf"/>
</dbReference>
<keyword evidence="1 2" id="KW-0238">DNA-binding</keyword>
<feature type="region of interest" description="Disordered" evidence="3">
    <location>
        <begin position="1"/>
        <end position="147"/>
    </location>
</feature>
<evidence type="ECO:0000256" key="2">
    <source>
        <dbReference type="RuleBase" id="RU000682"/>
    </source>
</evidence>
<dbReference type="PANTHER" id="PTHR24335:SF5">
    <property type="entry name" value="HOMEOBOX PROTEIN VED"/>
    <property type="match status" value="1"/>
</dbReference>
<dbReference type="GO" id="GO:1990837">
    <property type="term" value="F:sequence-specific double-stranded DNA binding"/>
    <property type="evidence" value="ECO:0007669"/>
    <property type="project" value="TreeGrafter"/>
</dbReference>
<comment type="subcellular location">
    <subcellularLocation>
        <location evidence="1 2">Nucleus</location>
    </subcellularLocation>
</comment>
<name>A0AAD7RND0_9TELE</name>
<proteinExistence type="predicted"/>
<dbReference type="SUPFAM" id="SSF46689">
    <property type="entry name" value="Homeodomain-like"/>
    <property type="match status" value="1"/>
</dbReference>
<dbReference type="Gene3D" id="1.10.10.60">
    <property type="entry name" value="Homeodomain-like"/>
    <property type="match status" value="1"/>
</dbReference>
<dbReference type="SMART" id="SM00389">
    <property type="entry name" value="HOX"/>
    <property type="match status" value="1"/>
</dbReference>
<sequence>MKGHFSIEWLSQSSQDAPATEPQGPALSRRAAELAAPGTASTPPETLPGLYCSRGQNGAGPQDRQGDQDRPEDQRQAHPHSTPAARHPEPSFGNPANLSSNNQATEAGFSSTEEEETSGYESEGGRSLSPAAPQDAPAAGRRPRTAFTVEQINRLERAFKRSAYLGTHDKAELCKKLSLSDKQIRNWFQNRRMKLKRTLQDTLAQACQANISSQLMHYPQLQAFGPTPHPGYYPAQESPSPYATPLSLHYIPSPVGGPTINTDSLYHQYSSLNSLFTATGSGPLIPHHRAYPSHY</sequence>
<dbReference type="PANTHER" id="PTHR24335">
    <property type="entry name" value="MOTOR NEURON AND PANCREAS HOMEOBOX PROTEIN"/>
    <property type="match status" value="1"/>
</dbReference>
<dbReference type="Proteomes" id="UP001221898">
    <property type="component" value="Unassembled WGS sequence"/>
</dbReference>
<organism evidence="5 6">
    <name type="scientific">Aldrovandia affinis</name>
    <dbReference type="NCBI Taxonomy" id="143900"/>
    <lineage>
        <taxon>Eukaryota</taxon>
        <taxon>Metazoa</taxon>
        <taxon>Chordata</taxon>
        <taxon>Craniata</taxon>
        <taxon>Vertebrata</taxon>
        <taxon>Euteleostomi</taxon>
        <taxon>Actinopterygii</taxon>
        <taxon>Neopterygii</taxon>
        <taxon>Teleostei</taxon>
        <taxon>Notacanthiformes</taxon>
        <taxon>Halosauridae</taxon>
        <taxon>Aldrovandia</taxon>
    </lineage>
</organism>